<dbReference type="PATRIC" id="fig|1461584.3.peg.1993"/>
<feature type="region of interest" description="Disordered" evidence="1">
    <location>
        <begin position="1"/>
        <end position="79"/>
    </location>
</feature>
<protein>
    <submittedName>
        <fullName evidence="2">Uncharacterized protein</fullName>
    </submittedName>
</protein>
<gene>
    <name evidence="2" type="ORF">BN1051_02016</name>
</gene>
<dbReference type="EMBL" id="LN483071">
    <property type="protein sequence ID" value="CEA08659.1"/>
    <property type="molecule type" value="Genomic_DNA"/>
</dbReference>
<reference evidence="2" key="1">
    <citation type="submission" date="2014-07" db="EMBL/GenBank/DDBJ databases">
        <authorList>
            <person name="Urmite Genomes Urmite Genomes"/>
        </authorList>
    </citation>
    <scope>NUCLEOTIDE SEQUENCE</scope>
    <source>
        <strain evidence="2">11W110_air</strain>
    </source>
</reference>
<dbReference type="AlphaFoldDB" id="A0A078MQV1"/>
<dbReference type="InterPro" id="IPR045596">
    <property type="entry name" value="DUF6459"/>
</dbReference>
<organism evidence="2">
    <name type="scientific">Arthrobacter saudimassiliensis</name>
    <dbReference type="NCBI Taxonomy" id="1461584"/>
    <lineage>
        <taxon>Bacteria</taxon>
        <taxon>Bacillati</taxon>
        <taxon>Actinomycetota</taxon>
        <taxon>Actinomycetes</taxon>
        <taxon>Micrococcales</taxon>
        <taxon>Micrococcaceae</taxon>
        <taxon>Arthrobacter</taxon>
    </lineage>
</organism>
<accession>A0A078MQV1</accession>
<sequence length="210" mass="22589">MAIVITLPQPADRQELARASGAPRPLPQVLSEPVPGDPAALPPLQLLPPYPASGISPEPAVSAGPDSGQGNWKSDPDDDERVSVIARSVAQAALEVLAGTRPLQQMARWLGPENYERMQLRTSMAMRRRADQDRRRAAAGLGDRARRGVCIRSFRICPVAEGKYEACVVAFEQTGGAAGPAGRTEARGRAVALRIELRRGLWKVTELEIG</sequence>
<name>A0A078MQV1_9MICC</name>
<dbReference type="Pfam" id="PF20060">
    <property type="entry name" value="DUF6459"/>
    <property type="match status" value="1"/>
</dbReference>
<evidence type="ECO:0000256" key="1">
    <source>
        <dbReference type="SAM" id="MobiDB-lite"/>
    </source>
</evidence>
<proteinExistence type="predicted"/>
<evidence type="ECO:0000313" key="2">
    <source>
        <dbReference type="EMBL" id="CEA08659.1"/>
    </source>
</evidence>